<dbReference type="Proteomes" id="UP000308600">
    <property type="component" value="Unassembled WGS sequence"/>
</dbReference>
<keyword evidence="2" id="KW-1185">Reference proteome</keyword>
<dbReference type="EMBL" id="ML208481">
    <property type="protein sequence ID" value="TFK64296.1"/>
    <property type="molecule type" value="Genomic_DNA"/>
</dbReference>
<proteinExistence type="predicted"/>
<sequence length="591" mass="66450">MVKRPPYPGGSRKLVLAFDVGTTCSGISYCVLDPGEVPEIKGVLKFPYQEAVSGNFKVPSVIWYSADGDVMEIGAGAVRDGVEQEAEDGQWSKVEWFKLHLRPKALGKDEVGEFINQIPRLPAGKTITDVFADYFRYLFQSARTYIEERHPSRELFWNSIESNIEFVLSHPNGWEGAQQSQMRRAAVLAGLVPNEQAGAERIRFVTEGEASLHVCVGEGLMTEAMENGGRVMVVDAGGGTIDISSYGNSGPDSKSFEEVAAPQCKLRGSIFVTLRARAYLEDYLRDSTFARDVPDMVKIFDKTTKLRFRQSDEPSFIKFGRIADTDIKHNIRSGQIKLDGTVVADFFQSSIDCITKVILEHHRDHNINTVFLVGGFAASDWLFHRVQAAVKNLGIKVCRPDNHVNKAVADGAVSFFIDHFVSTRVSKFQYGTRVHIPYQRRKASHRARINTQFEDLSGEMCLPGAFDVILPKDTRVTEKQEFQEGYKFQGRSKDSSEHIQTGVLCYRGPRDTIEWIDEDEGNFEVMCSIEADTSLASRALVPRRTSDGRTFYELDFKIILLFGLTEFKAQLCWEEHGKEKRGPARVIYTTE</sequence>
<reference evidence="1 2" key="1">
    <citation type="journal article" date="2019" name="Nat. Ecol. Evol.">
        <title>Megaphylogeny resolves global patterns of mushroom evolution.</title>
        <authorList>
            <person name="Varga T."/>
            <person name="Krizsan K."/>
            <person name="Foldi C."/>
            <person name="Dima B."/>
            <person name="Sanchez-Garcia M."/>
            <person name="Sanchez-Ramirez S."/>
            <person name="Szollosi G.J."/>
            <person name="Szarkandi J.G."/>
            <person name="Papp V."/>
            <person name="Albert L."/>
            <person name="Andreopoulos W."/>
            <person name="Angelini C."/>
            <person name="Antonin V."/>
            <person name="Barry K.W."/>
            <person name="Bougher N.L."/>
            <person name="Buchanan P."/>
            <person name="Buyck B."/>
            <person name="Bense V."/>
            <person name="Catcheside P."/>
            <person name="Chovatia M."/>
            <person name="Cooper J."/>
            <person name="Damon W."/>
            <person name="Desjardin D."/>
            <person name="Finy P."/>
            <person name="Geml J."/>
            <person name="Haridas S."/>
            <person name="Hughes K."/>
            <person name="Justo A."/>
            <person name="Karasinski D."/>
            <person name="Kautmanova I."/>
            <person name="Kiss B."/>
            <person name="Kocsube S."/>
            <person name="Kotiranta H."/>
            <person name="LaButti K.M."/>
            <person name="Lechner B.E."/>
            <person name="Liimatainen K."/>
            <person name="Lipzen A."/>
            <person name="Lukacs Z."/>
            <person name="Mihaltcheva S."/>
            <person name="Morgado L.N."/>
            <person name="Niskanen T."/>
            <person name="Noordeloos M.E."/>
            <person name="Ohm R.A."/>
            <person name="Ortiz-Santana B."/>
            <person name="Ovrebo C."/>
            <person name="Racz N."/>
            <person name="Riley R."/>
            <person name="Savchenko A."/>
            <person name="Shiryaev A."/>
            <person name="Soop K."/>
            <person name="Spirin V."/>
            <person name="Szebenyi C."/>
            <person name="Tomsovsky M."/>
            <person name="Tulloss R.E."/>
            <person name="Uehling J."/>
            <person name="Grigoriev I.V."/>
            <person name="Vagvolgyi C."/>
            <person name="Papp T."/>
            <person name="Martin F.M."/>
            <person name="Miettinen O."/>
            <person name="Hibbett D.S."/>
            <person name="Nagy L.G."/>
        </authorList>
    </citation>
    <scope>NUCLEOTIDE SEQUENCE [LARGE SCALE GENOMIC DNA]</scope>
    <source>
        <strain evidence="1 2">NL-1719</strain>
    </source>
</reference>
<evidence type="ECO:0000313" key="2">
    <source>
        <dbReference type="Proteomes" id="UP000308600"/>
    </source>
</evidence>
<evidence type="ECO:0000313" key="1">
    <source>
        <dbReference type="EMBL" id="TFK64296.1"/>
    </source>
</evidence>
<organism evidence="1 2">
    <name type="scientific">Pluteus cervinus</name>
    <dbReference type="NCBI Taxonomy" id="181527"/>
    <lineage>
        <taxon>Eukaryota</taxon>
        <taxon>Fungi</taxon>
        <taxon>Dikarya</taxon>
        <taxon>Basidiomycota</taxon>
        <taxon>Agaricomycotina</taxon>
        <taxon>Agaricomycetes</taxon>
        <taxon>Agaricomycetidae</taxon>
        <taxon>Agaricales</taxon>
        <taxon>Pluteineae</taxon>
        <taxon>Pluteaceae</taxon>
        <taxon>Pluteus</taxon>
    </lineage>
</organism>
<gene>
    <name evidence="1" type="ORF">BDN72DRAFT_802291</name>
</gene>
<accession>A0ACD3AF41</accession>
<name>A0ACD3AF41_9AGAR</name>
<protein>
    <submittedName>
        <fullName evidence="1">Uncharacterized protein</fullName>
    </submittedName>
</protein>